<dbReference type="AlphaFoldDB" id="X1VLC3"/>
<name>X1VLC3_9ZZZZ</name>
<sequence length="140" mass="16104">ALKNNMIKYLDELKSLNLPKGKFAIFSSGPLSVRGLRKNEDLDVLVTPDLWNELAEEYPITTKKGRPDSIYIGHIQILEVHYKDWSPHITDAAKLITEAEIINGFSFVKLEYLLSCKRMMDGEKHIKDIEIIQKYLDGQK</sequence>
<gene>
    <name evidence="1" type="ORF">S12H4_45422</name>
</gene>
<evidence type="ECO:0000313" key="1">
    <source>
        <dbReference type="EMBL" id="GAJ09050.1"/>
    </source>
</evidence>
<reference evidence="1" key="1">
    <citation type="journal article" date="2014" name="Front. Microbiol.">
        <title>High frequency of phylogenetically diverse reductive dehalogenase-homologous genes in deep subseafloor sedimentary metagenomes.</title>
        <authorList>
            <person name="Kawai M."/>
            <person name="Futagami T."/>
            <person name="Toyoda A."/>
            <person name="Takaki Y."/>
            <person name="Nishi S."/>
            <person name="Hori S."/>
            <person name="Arai W."/>
            <person name="Tsubouchi T."/>
            <person name="Morono Y."/>
            <person name="Uchiyama I."/>
            <person name="Ito T."/>
            <person name="Fujiyama A."/>
            <person name="Inagaki F."/>
            <person name="Takami H."/>
        </authorList>
    </citation>
    <scope>NUCLEOTIDE SEQUENCE</scope>
    <source>
        <strain evidence="1">Expedition CK06-06</strain>
    </source>
</reference>
<comment type="caution">
    <text evidence="1">The sequence shown here is derived from an EMBL/GenBank/DDBJ whole genome shotgun (WGS) entry which is preliminary data.</text>
</comment>
<dbReference type="EMBL" id="BARW01028083">
    <property type="protein sequence ID" value="GAJ09050.1"/>
    <property type="molecule type" value="Genomic_DNA"/>
</dbReference>
<organism evidence="1">
    <name type="scientific">marine sediment metagenome</name>
    <dbReference type="NCBI Taxonomy" id="412755"/>
    <lineage>
        <taxon>unclassified sequences</taxon>
        <taxon>metagenomes</taxon>
        <taxon>ecological metagenomes</taxon>
    </lineage>
</organism>
<protein>
    <submittedName>
        <fullName evidence="1">Uncharacterized protein</fullName>
    </submittedName>
</protein>
<accession>X1VLC3</accession>
<feature type="non-terminal residue" evidence="1">
    <location>
        <position position="1"/>
    </location>
</feature>
<proteinExistence type="predicted"/>